<reference evidence="2" key="1">
    <citation type="journal article" date="2014" name="Int. J. Syst. Evol. Microbiol.">
        <title>Complete genome sequence of Corynebacterium casei LMG S-19264T (=DSM 44701T), isolated from a smear-ripened cheese.</title>
        <authorList>
            <consortium name="US DOE Joint Genome Institute (JGI-PGF)"/>
            <person name="Walter F."/>
            <person name="Albersmeier A."/>
            <person name="Kalinowski J."/>
            <person name="Ruckert C."/>
        </authorList>
    </citation>
    <scope>NUCLEOTIDE SEQUENCE</scope>
    <source>
        <strain evidence="2">CGMCC 1.15388</strain>
    </source>
</reference>
<keyword evidence="3" id="KW-1185">Reference proteome</keyword>
<accession>A0A917AR93</accession>
<keyword evidence="1" id="KW-0812">Transmembrane</keyword>
<evidence type="ECO:0000256" key="1">
    <source>
        <dbReference type="SAM" id="Phobius"/>
    </source>
</evidence>
<evidence type="ECO:0000313" key="2">
    <source>
        <dbReference type="EMBL" id="GGE69262.1"/>
    </source>
</evidence>
<sequence>MNFALQNVSLLAMEIFFIGLIVLCALIVAGISWVVVSRLYKGQR</sequence>
<organism evidence="2 3">
    <name type="scientific">Nesterenkonia cremea</name>
    <dbReference type="NCBI Taxonomy" id="1882340"/>
    <lineage>
        <taxon>Bacteria</taxon>
        <taxon>Bacillati</taxon>
        <taxon>Actinomycetota</taxon>
        <taxon>Actinomycetes</taxon>
        <taxon>Micrococcales</taxon>
        <taxon>Micrococcaceae</taxon>
        <taxon>Nesterenkonia</taxon>
    </lineage>
</organism>
<keyword evidence="1" id="KW-0472">Membrane</keyword>
<dbReference type="Proteomes" id="UP000633136">
    <property type="component" value="Unassembled WGS sequence"/>
</dbReference>
<dbReference type="AlphaFoldDB" id="A0A917AR93"/>
<feature type="transmembrane region" description="Helical" evidence="1">
    <location>
        <begin position="15"/>
        <end position="36"/>
    </location>
</feature>
<comment type="caution">
    <text evidence="2">The sequence shown here is derived from an EMBL/GenBank/DDBJ whole genome shotgun (WGS) entry which is preliminary data.</text>
</comment>
<dbReference type="RefSeq" id="WP_268234664.1">
    <property type="nucleotide sequence ID" value="NZ_BMIS01000006.1"/>
</dbReference>
<name>A0A917AR93_9MICC</name>
<dbReference type="EMBL" id="BMIS01000006">
    <property type="protein sequence ID" value="GGE69262.1"/>
    <property type="molecule type" value="Genomic_DNA"/>
</dbReference>
<reference evidence="2" key="2">
    <citation type="submission" date="2020-09" db="EMBL/GenBank/DDBJ databases">
        <authorList>
            <person name="Sun Q."/>
            <person name="Zhou Y."/>
        </authorList>
    </citation>
    <scope>NUCLEOTIDE SEQUENCE</scope>
    <source>
        <strain evidence="2">CGMCC 1.15388</strain>
    </source>
</reference>
<evidence type="ECO:0000313" key="3">
    <source>
        <dbReference type="Proteomes" id="UP000633136"/>
    </source>
</evidence>
<protein>
    <submittedName>
        <fullName evidence="2">Uncharacterized protein</fullName>
    </submittedName>
</protein>
<proteinExistence type="predicted"/>
<gene>
    <name evidence="2" type="ORF">GCM10011401_15790</name>
</gene>
<keyword evidence="1" id="KW-1133">Transmembrane helix</keyword>